<dbReference type="PANTHER" id="PTHR12737:SF9">
    <property type="entry name" value="DIMETHYLARGININASE"/>
    <property type="match status" value="1"/>
</dbReference>
<name>A0A226EME9_FOLCA</name>
<evidence type="ECO:0000313" key="4">
    <source>
        <dbReference type="Proteomes" id="UP000198287"/>
    </source>
</evidence>
<evidence type="ECO:0000256" key="1">
    <source>
        <dbReference type="ARBA" id="ARBA00008532"/>
    </source>
</evidence>
<keyword evidence="2 3" id="KW-0378">Hydrolase</keyword>
<dbReference type="STRING" id="158441.A0A226EME9"/>
<reference evidence="3 4" key="1">
    <citation type="submission" date="2015-12" db="EMBL/GenBank/DDBJ databases">
        <title>The genome of Folsomia candida.</title>
        <authorList>
            <person name="Faddeeva A."/>
            <person name="Derks M.F."/>
            <person name="Anvar Y."/>
            <person name="Smit S."/>
            <person name="Van Straalen N."/>
            <person name="Roelofs D."/>
        </authorList>
    </citation>
    <scope>NUCLEOTIDE SEQUENCE [LARGE SCALE GENOMIC DNA]</scope>
    <source>
        <strain evidence="3 4">VU population</strain>
        <tissue evidence="3">Whole body</tissue>
    </source>
</reference>
<dbReference type="GO" id="GO:0016403">
    <property type="term" value="F:dimethylargininase activity"/>
    <property type="evidence" value="ECO:0007669"/>
    <property type="project" value="TreeGrafter"/>
</dbReference>
<accession>A0A226EME9</accession>
<dbReference type="Gene3D" id="3.75.10.10">
    <property type="entry name" value="L-arginine/glycine Amidinotransferase, Chain A"/>
    <property type="match status" value="1"/>
</dbReference>
<evidence type="ECO:0000256" key="2">
    <source>
        <dbReference type="ARBA" id="ARBA00022801"/>
    </source>
</evidence>
<dbReference type="EMBL" id="LNIX01000003">
    <property type="protein sequence ID" value="OXA58194.1"/>
    <property type="molecule type" value="Genomic_DNA"/>
</dbReference>
<dbReference type="FunFam" id="3.75.10.10:FF:000004">
    <property type="entry name" value="N(G),N(G)-dimethylarginine dimethylaminohydrolase 1"/>
    <property type="match status" value="1"/>
</dbReference>
<dbReference type="OMA" id="GRCSHAV"/>
<evidence type="ECO:0000313" key="3">
    <source>
        <dbReference type="EMBL" id="OXA58194.1"/>
    </source>
</evidence>
<comment type="caution">
    <text evidence="3">The sequence shown here is derived from an EMBL/GenBank/DDBJ whole genome shotgun (WGS) entry which is preliminary data.</text>
</comment>
<dbReference type="GO" id="GO:0000052">
    <property type="term" value="P:citrulline metabolic process"/>
    <property type="evidence" value="ECO:0007669"/>
    <property type="project" value="TreeGrafter"/>
</dbReference>
<gene>
    <name evidence="3" type="ORF">Fcan01_08120</name>
</gene>
<dbReference type="SUPFAM" id="SSF55909">
    <property type="entry name" value="Pentein"/>
    <property type="match status" value="1"/>
</dbReference>
<dbReference type="GO" id="GO:0006525">
    <property type="term" value="P:arginine metabolic process"/>
    <property type="evidence" value="ECO:0007669"/>
    <property type="project" value="TreeGrafter"/>
</dbReference>
<dbReference type="InterPro" id="IPR033199">
    <property type="entry name" value="DDAH-like"/>
</dbReference>
<comment type="similarity">
    <text evidence="1">Belongs to the DDAH family.</text>
</comment>
<keyword evidence="4" id="KW-1185">Reference proteome</keyword>
<protein>
    <submittedName>
        <fullName evidence="3">N(G),N(G)-dimethylarginine dimethylaminohydrolase 1</fullName>
    </submittedName>
</protein>
<dbReference type="Proteomes" id="UP000198287">
    <property type="component" value="Unassembled WGS sequence"/>
</dbReference>
<organism evidence="3 4">
    <name type="scientific">Folsomia candida</name>
    <name type="common">Springtail</name>
    <dbReference type="NCBI Taxonomy" id="158441"/>
    <lineage>
        <taxon>Eukaryota</taxon>
        <taxon>Metazoa</taxon>
        <taxon>Ecdysozoa</taxon>
        <taxon>Arthropoda</taxon>
        <taxon>Hexapoda</taxon>
        <taxon>Collembola</taxon>
        <taxon>Entomobryomorpha</taxon>
        <taxon>Isotomoidea</taxon>
        <taxon>Isotomidae</taxon>
        <taxon>Proisotominae</taxon>
        <taxon>Folsomia</taxon>
    </lineage>
</organism>
<sequence length="264" mass="29568">MSFRYTEAIVCRLPDDLSSKVDLRKCRAEFEEYITVLRDAGVDVIELPPPEQANQSPFVGDICFIINGMAIMSRAKPYEQEMAAMIRTVLKKELDVPVVEIKEDGVNIQGADVIFTGRELFVGISKFTNEAGALFLANTFPELPCSPIQVPSSAGDKRLRDYVNMAAPGIICVGGCKDSQDVIKRIERQASYRYETITMPNEHSAEVICVNGYLVHLIPEENVFSDKLMSLLKKGIEMKELTKLSANFSRLTIFLNKSRLKSYV</sequence>
<dbReference type="GO" id="GO:0016597">
    <property type="term" value="F:amino acid binding"/>
    <property type="evidence" value="ECO:0007669"/>
    <property type="project" value="TreeGrafter"/>
</dbReference>
<dbReference type="OrthoDB" id="10016839at2759"/>
<dbReference type="PANTHER" id="PTHR12737">
    <property type="entry name" value="DIMETHYLARGININE DIMETHYLAMINOHYDROLASE"/>
    <property type="match status" value="1"/>
</dbReference>
<dbReference type="AlphaFoldDB" id="A0A226EME9"/>
<dbReference type="GO" id="GO:0045429">
    <property type="term" value="P:positive regulation of nitric oxide biosynthetic process"/>
    <property type="evidence" value="ECO:0007669"/>
    <property type="project" value="TreeGrafter"/>
</dbReference>
<proteinExistence type="inferred from homology"/>